<dbReference type="EMBL" id="BMAT01008721">
    <property type="protein sequence ID" value="GFR91250.1"/>
    <property type="molecule type" value="Genomic_DNA"/>
</dbReference>
<dbReference type="AlphaFoldDB" id="A0AAV4H3Y3"/>
<evidence type="ECO:0000313" key="3">
    <source>
        <dbReference type="Proteomes" id="UP000762676"/>
    </source>
</evidence>
<name>A0AAV4H3Y3_9GAST</name>
<sequence length="99" mass="10507">MPLDIDEILDITVSYDGSWLTRGRSSIIGIGCVVDVLTGYVIDFYVMSTFCQACQKTGEKSRNLGDSMLIGSVGSTADDWLTAGAVSPSAIPDPDLTDP</sequence>
<reference evidence="2 3" key="1">
    <citation type="journal article" date="2021" name="Elife">
        <title>Chloroplast acquisition without the gene transfer in kleptoplastic sea slugs, Plakobranchus ocellatus.</title>
        <authorList>
            <person name="Maeda T."/>
            <person name="Takahashi S."/>
            <person name="Yoshida T."/>
            <person name="Shimamura S."/>
            <person name="Takaki Y."/>
            <person name="Nagai Y."/>
            <person name="Toyoda A."/>
            <person name="Suzuki Y."/>
            <person name="Arimoto A."/>
            <person name="Ishii H."/>
            <person name="Satoh N."/>
            <person name="Nishiyama T."/>
            <person name="Hasebe M."/>
            <person name="Maruyama T."/>
            <person name="Minagawa J."/>
            <person name="Obokata J."/>
            <person name="Shigenobu S."/>
        </authorList>
    </citation>
    <scope>NUCLEOTIDE SEQUENCE [LARGE SCALE GENOMIC DNA]</scope>
</reference>
<proteinExistence type="predicted"/>
<keyword evidence="3" id="KW-1185">Reference proteome</keyword>
<accession>A0AAV4H3Y3</accession>
<feature type="domain" description="Mutator-like transposase" evidence="1">
    <location>
        <begin position="6"/>
        <end position="60"/>
    </location>
</feature>
<dbReference type="Proteomes" id="UP000762676">
    <property type="component" value="Unassembled WGS sequence"/>
</dbReference>
<organism evidence="2 3">
    <name type="scientific">Elysia marginata</name>
    <dbReference type="NCBI Taxonomy" id="1093978"/>
    <lineage>
        <taxon>Eukaryota</taxon>
        <taxon>Metazoa</taxon>
        <taxon>Spiralia</taxon>
        <taxon>Lophotrochozoa</taxon>
        <taxon>Mollusca</taxon>
        <taxon>Gastropoda</taxon>
        <taxon>Heterobranchia</taxon>
        <taxon>Euthyneura</taxon>
        <taxon>Panpulmonata</taxon>
        <taxon>Sacoglossa</taxon>
        <taxon>Placobranchoidea</taxon>
        <taxon>Plakobranchidae</taxon>
        <taxon>Elysia</taxon>
    </lineage>
</organism>
<evidence type="ECO:0000259" key="1">
    <source>
        <dbReference type="Pfam" id="PF20700"/>
    </source>
</evidence>
<dbReference type="Pfam" id="PF20700">
    <property type="entry name" value="Mutator"/>
    <property type="match status" value="1"/>
</dbReference>
<comment type="caution">
    <text evidence="2">The sequence shown here is derived from an EMBL/GenBank/DDBJ whole genome shotgun (WGS) entry which is preliminary data.</text>
</comment>
<protein>
    <recommendedName>
        <fullName evidence="1">Mutator-like transposase domain-containing protein</fullName>
    </recommendedName>
</protein>
<evidence type="ECO:0000313" key="2">
    <source>
        <dbReference type="EMBL" id="GFR91250.1"/>
    </source>
</evidence>
<gene>
    <name evidence="2" type="ORF">ElyMa_004323400</name>
</gene>
<dbReference type="InterPro" id="IPR049012">
    <property type="entry name" value="Mutator_transp_dom"/>
</dbReference>